<sequence length="1257" mass="141569">MKKTTSSFFLLWMLVIALSSKAQLKPFNPTAASPNAAALGTYGEIPVSNFTGTPSVSVPIYQIAARGMTIPVTVSYHSAGVRPEQHPGWTGTGWTLNAGGAITRQVRKYADEHRDINYEYGYYYKGPILNAAGWEQGGTGNHIGNATDKRIFHTQMSLTDLEADEFSFNFLGHSGKFYYNAQTQTFSVQSDEYFKVYLDAQNPLIEPFLNGYYGYYLPKSFNKFTLEDAKGNKYIFGGTEAIEYSEPMKSAQKGERFWATSWNLIKIITANQADVIDFEYERGPYISQLYRYANYYSISSNCYSNSYLNWRNDGSFISPVYLKRIKVQGGVELDFSASASNEMKYTNFDYQRVFEVANIYDYELLNSTHLIPYYQQNPYIAQPQDKLIWLKLDGIKVLDHQQTLLREVNFTYNNIPQERLFLEEIAFKSSTAQSEGKYTFLYNSKSSLPAYLGTVTDHWGFYNGNAYGNFNGSTIYSLREPNFSYASKGLLETVFYPTGGKTIFEYEPHNYSYSVNPKNRTVLNASTNVAGGSRIKKVSSYTNANTLALAKEYFYVKDYINNGTASSGILNSLPIYQTGPYTTQDMAGVTFSYTMSNSAPILPLNDGAGVHVGYTEVTEVQTDELGRKSYTVQEFTNHDNGYKDSQAEYLYHRTYAPYDAFNSRDYERGKLLTKNLYDDAKTKVKSVQNVWGRIAESTSPAIRSMEFNFMDIALACNVIRYYPSSVSYLNYTYPFVLNQEIETDYTPSGNTTTTSTYAYNANKQVLEQKKSNSTGDWTKSNYAYADNFQFTSGSTSNVYAKMVAANMVGIPVEYTVSQTDGVNPDKVISSQLQTYKLANNFIVPAEDLQWVNHFGTKTPTTGNISGLSYDTGYEMQGSYDIYDQKANLLQHKAKGNVFTTYFWGYDKRYLTAKIDRAPLDGIFYADIDKDGLVLEHGTNYMPISLEKETDAILGYCFNLAYTIGYIWAEVNLTAGQYYELTYWDNGSDLAIADPHTILSQSVIEQKGPWTKRRVLFTVPSNAWLLSLDANTGLIKELIIKPQVTQMTRYTYQPWVGMTSAIDPKGFTTSYEYDSFQRLQHIKDNDGNIVKSYDYRYAAQQPITIYNSAAASGSFTRNNCASNYAGGTVVYNVPAGTYSSTVSQAAADALATADVAANGQNYANTNGSCTQVVTCMQYRITIPVDESNNLYVRYKPCGSSNYVTVSLWQLEQEPSMENEVVVFLCTETPMYDIWYMYGEYGPSQFINGLVITEVGPCP</sequence>
<dbReference type="EMBL" id="SAYW01000001">
    <property type="protein sequence ID" value="RWU09955.1"/>
    <property type="molecule type" value="Genomic_DNA"/>
</dbReference>
<organism evidence="3 4">
    <name type="scientific">Pedobacter chitinilyticus</name>
    <dbReference type="NCBI Taxonomy" id="2233776"/>
    <lineage>
        <taxon>Bacteria</taxon>
        <taxon>Pseudomonadati</taxon>
        <taxon>Bacteroidota</taxon>
        <taxon>Sphingobacteriia</taxon>
        <taxon>Sphingobacteriales</taxon>
        <taxon>Sphingobacteriaceae</taxon>
        <taxon>Pedobacter</taxon>
    </lineage>
</organism>
<dbReference type="Gene3D" id="2.180.10.10">
    <property type="entry name" value="RHS repeat-associated core"/>
    <property type="match status" value="1"/>
</dbReference>
<evidence type="ECO:0000313" key="3">
    <source>
        <dbReference type="EMBL" id="RWU09955.1"/>
    </source>
</evidence>
<dbReference type="InterPro" id="IPR006530">
    <property type="entry name" value="YD"/>
</dbReference>
<name>A0A443Z0D6_9SPHI</name>
<gene>
    <name evidence="3" type="ORF">DPV69_00995</name>
</gene>
<dbReference type="NCBIfam" id="TIGR01643">
    <property type="entry name" value="YD_repeat_2x"/>
    <property type="match status" value="1"/>
</dbReference>
<dbReference type="RefSeq" id="WP_113645453.1">
    <property type="nucleotide sequence ID" value="NZ_QMHN01000001.1"/>
</dbReference>
<feature type="signal peptide" evidence="1">
    <location>
        <begin position="1"/>
        <end position="22"/>
    </location>
</feature>
<reference evidence="3 4" key="1">
    <citation type="submission" date="2018-06" db="EMBL/GenBank/DDBJ databases">
        <title>Pedobacter endophyticus sp. nov., an endophytic bacterium isolated from a leaf of Triticum aestivum.</title>
        <authorList>
            <person name="Zhang L."/>
        </authorList>
    </citation>
    <scope>NUCLEOTIDE SEQUENCE [LARGE SCALE GENOMIC DNA]</scope>
    <source>
        <strain evidence="3 4">CM134L-2</strain>
    </source>
</reference>
<keyword evidence="1" id="KW-0732">Signal</keyword>
<dbReference type="InterPro" id="IPR046020">
    <property type="entry name" value="DUF5977"/>
</dbReference>
<dbReference type="Pfam" id="PF19404">
    <property type="entry name" value="DUF5977"/>
    <property type="match status" value="1"/>
</dbReference>
<feature type="chain" id="PRO_5019577558" description="DUF5977 domain-containing protein" evidence="1">
    <location>
        <begin position="23"/>
        <end position="1257"/>
    </location>
</feature>
<dbReference type="OrthoDB" id="680656at2"/>
<evidence type="ECO:0000256" key="1">
    <source>
        <dbReference type="SAM" id="SignalP"/>
    </source>
</evidence>
<keyword evidence="4" id="KW-1185">Reference proteome</keyword>
<accession>A0A443Z0D6</accession>
<feature type="domain" description="DUF5977" evidence="2">
    <location>
        <begin position="1105"/>
        <end position="1169"/>
    </location>
</feature>
<dbReference type="Proteomes" id="UP000284120">
    <property type="component" value="Unassembled WGS sequence"/>
</dbReference>
<dbReference type="AlphaFoldDB" id="A0A443Z0D6"/>
<proteinExistence type="predicted"/>
<evidence type="ECO:0000313" key="4">
    <source>
        <dbReference type="Proteomes" id="UP000284120"/>
    </source>
</evidence>
<comment type="caution">
    <text evidence="3">The sequence shown here is derived from an EMBL/GenBank/DDBJ whole genome shotgun (WGS) entry which is preliminary data.</text>
</comment>
<protein>
    <recommendedName>
        <fullName evidence="2">DUF5977 domain-containing protein</fullName>
    </recommendedName>
</protein>
<evidence type="ECO:0000259" key="2">
    <source>
        <dbReference type="Pfam" id="PF19404"/>
    </source>
</evidence>